<comment type="caution">
    <text evidence="3">The sequence shown here is derived from an EMBL/GenBank/DDBJ whole genome shotgun (WGS) entry which is preliminary data.</text>
</comment>
<feature type="transmembrane region" description="Helical" evidence="1">
    <location>
        <begin position="12"/>
        <end position="33"/>
    </location>
</feature>
<feature type="transmembrane region" description="Helical" evidence="1">
    <location>
        <begin position="101"/>
        <end position="122"/>
    </location>
</feature>
<dbReference type="RefSeq" id="WP_168774685.1">
    <property type="nucleotide sequence ID" value="NZ_JAABNR010000008.1"/>
</dbReference>
<dbReference type="Pfam" id="PF00892">
    <property type="entry name" value="EamA"/>
    <property type="match status" value="1"/>
</dbReference>
<evidence type="ECO:0000313" key="4">
    <source>
        <dbReference type="Proteomes" id="UP001193501"/>
    </source>
</evidence>
<sequence>MTATSAPPRSSPLSANLVCMASMLIWAAGLPAADFIIPLLAADQLTALRMALAALALLPVWAVMEGPGALARASWIKGTMVGAMLGFGAWLLIIGQTLGGAVTAAVISASLPVVGIAIEVLLDGRRMTLGLILGMILSLIGGIVALDWTGGLSLGLGALFCFGSVVSFTIGSRLSVTAFPQLSAIGRTALTTSGAAIATSAVALGGVAFGNPLPDLGLWGPMEIAALLAFSVGSFALSQLLWIMSVERLGIGLSALHINAAPFYVMVLLFLLGHGWSWMQAGAAGLVALGVLIAQGIIGPKA</sequence>
<evidence type="ECO:0000259" key="2">
    <source>
        <dbReference type="Pfam" id="PF00892"/>
    </source>
</evidence>
<dbReference type="InterPro" id="IPR037185">
    <property type="entry name" value="EmrE-like"/>
</dbReference>
<feature type="transmembrane region" description="Helical" evidence="1">
    <location>
        <begin position="249"/>
        <end position="272"/>
    </location>
</feature>
<keyword evidence="4" id="KW-1185">Reference proteome</keyword>
<feature type="domain" description="EamA" evidence="2">
    <location>
        <begin position="15"/>
        <end position="143"/>
    </location>
</feature>
<keyword evidence="1" id="KW-1133">Transmembrane helix</keyword>
<feature type="transmembrane region" description="Helical" evidence="1">
    <location>
        <begin position="45"/>
        <end position="63"/>
    </location>
</feature>
<proteinExistence type="predicted"/>
<dbReference type="AlphaFoldDB" id="A0AAE4Y8D4"/>
<keyword evidence="1" id="KW-0472">Membrane</keyword>
<feature type="transmembrane region" description="Helical" evidence="1">
    <location>
        <begin position="216"/>
        <end position="237"/>
    </location>
</feature>
<dbReference type="SUPFAM" id="SSF103481">
    <property type="entry name" value="Multidrug resistance efflux transporter EmrE"/>
    <property type="match status" value="1"/>
</dbReference>
<feature type="transmembrane region" description="Helical" evidence="1">
    <location>
        <begin position="188"/>
        <end position="210"/>
    </location>
</feature>
<feature type="transmembrane region" description="Helical" evidence="1">
    <location>
        <begin position="75"/>
        <end position="95"/>
    </location>
</feature>
<accession>A0AAE4Y8D4</accession>
<evidence type="ECO:0000256" key="1">
    <source>
        <dbReference type="SAM" id="Phobius"/>
    </source>
</evidence>
<dbReference type="InterPro" id="IPR000620">
    <property type="entry name" value="EamA_dom"/>
</dbReference>
<reference evidence="3" key="1">
    <citation type="submission" date="2020-01" db="EMBL/GenBank/DDBJ databases">
        <authorList>
            <person name="Chen W.-M."/>
        </authorList>
    </citation>
    <scope>NUCLEOTIDE SEQUENCE</scope>
    <source>
        <strain evidence="3">CYK-10</strain>
    </source>
</reference>
<dbReference type="GO" id="GO:0016020">
    <property type="term" value="C:membrane"/>
    <property type="evidence" value="ECO:0007669"/>
    <property type="project" value="InterPro"/>
</dbReference>
<dbReference type="Proteomes" id="UP001193501">
    <property type="component" value="Unassembled WGS sequence"/>
</dbReference>
<organism evidence="3 4">
    <name type="scientific">Stagnihabitans tardus</name>
    <dbReference type="NCBI Taxonomy" id="2699202"/>
    <lineage>
        <taxon>Bacteria</taxon>
        <taxon>Pseudomonadati</taxon>
        <taxon>Pseudomonadota</taxon>
        <taxon>Alphaproteobacteria</taxon>
        <taxon>Rhodobacterales</taxon>
        <taxon>Paracoccaceae</taxon>
        <taxon>Stagnihabitans</taxon>
    </lineage>
</organism>
<name>A0AAE4Y8D4_9RHOB</name>
<feature type="transmembrane region" description="Helical" evidence="1">
    <location>
        <begin position="129"/>
        <end position="148"/>
    </location>
</feature>
<feature type="transmembrane region" description="Helical" evidence="1">
    <location>
        <begin position="154"/>
        <end position="176"/>
    </location>
</feature>
<keyword evidence="1" id="KW-0812">Transmembrane</keyword>
<dbReference type="EMBL" id="JAABNR010000008">
    <property type="protein sequence ID" value="NBZ87871.1"/>
    <property type="molecule type" value="Genomic_DNA"/>
</dbReference>
<protein>
    <submittedName>
        <fullName evidence="3">EamA family transporter</fullName>
    </submittedName>
</protein>
<evidence type="ECO:0000313" key="3">
    <source>
        <dbReference type="EMBL" id="NBZ87871.1"/>
    </source>
</evidence>
<gene>
    <name evidence="3" type="ORF">GV832_09805</name>
</gene>
<feature type="transmembrane region" description="Helical" evidence="1">
    <location>
        <begin position="278"/>
        <end position="298"/>
    </location>
</feature>